<dbReference type="InterPro" id="IPR036388">
    <property type="entry name" value="WH-like_DNA-bd_sf"/>
</dbReference>
<evidence type="ECO:0000256" key="6">
    <source>
        <dbReference type="PROSITE-ProRule" id="PRU01091"/>
    </source>
</evidence>
<keyword evidence="1 5" id="KW-0597">Phosphoprotein</keyword>
<dbReference type="InterPro" id="IPR001867">
    <property type="entry name" value="OmpR/PhoB-type_DNA-bd"/>
</dbReference>
<keyword evidence="4" id="KW-0804">Transcription</keyword>
<evidence type="ECO:0000313" key="11">
    <source>
        <dbReference type="Proteomes" id="UP001501468"/>
    </source>
</evidence>
<dbReference type="SUPFAM" id="SSF46894">
    <property type="entry name" value="C-terminal effector domain of the bipartite response regulators"/>
    <property type="match status" value="1"/>
</dbReference>
<feature type="DNA-binding region" description="OmpR/PhoB-type" evidence="6">
    <location>
        <begin position="167"/>
        <end position="262"/>
    </location>
</feature>
<dbReference type="PANTHER" id="PTHR48111:SF4">
    <property type="entry name" value="DNA-BINDING DUAL TRANSCRIPTIONAL REGULATOR OMPR"/>
    <property type="match status" value="1"/>
</dbReference>
<feature type="domain" description="Response regulatory" evidence="8">
    <location>
        <begin position="43"/>
        <end position="157"/>
    </location>
</feature>
<reference evidence="11" key="1">
    <citation type="journal article" date="2019" name="Int. J. Syst. Evol. Microbiol.">
        <title>The Global Catalogue of Microorganisms (GCM) 10K type strain sequencing project: providing services to taxonomists for standard genome sequencing and annotation.</title>
        <authorList>
            <consortium name="The Broad Institute Genomics Platform"/>
            <consortium name="The Broad Institute Genome Sequencing Center for Infectious Disease"/>
            <person name="Wu L."/>
            <person name="Ma J."/>
        </authorList>
    </citation>
    <scope>NUCLEOTIDE SEQUENCE [LARGE SCALE GENOMIC DNA]</scope>
    <source>
        <strain evidence="11">JCM 17125</strain>
    </source>
</reference>
<dbReference type="SUPFAM" id="SSF52172">
    <property type="entry name" value="CheY-like"/>
    <property type="match status" value="1"/>
</dbReference>
<dbReference type="PROSITE" id="PS51755">
    <property type="entry name" value="OMPR_PHOB"/>
    <property type="match status" value="1"/>
</dbReference>
<dbReference type="InterPro" id="IPR016032">
    <property type="entry name" value="Sig_transdc_resp-reg_C-effctor"/>
</dbReference>
<dbReference type="PROSITE" id="PS50110">
    <property type="entry name" value="RESPONSE_REGULATORY"/>
    <property type="match status" value="1"/>
</dbReference>
<dbReference type="Pfam" id="PF00072">
    <property type="entry name" value="Response_reg"/>
    <property type="match status" value="1"/>
</dbReference>
<accession>A0ABP7DJV7</accession>
<dbReference type="CDD" id="cd00383">
    <property type="entry name" value="trans_reg_C"/>
    <property type="match status" value="1"/>
</dbReference>
<feature type="region of interest" description="Disordered" evidence="7">
    <location>
        <begin position="1"/>
        <end position="36"/>
    </location>
</feature>
<evidence type="ECO:0000256" key="3">
    <source>
        <dbReference type="ARBA" id="ARBA00023125"/>
    </source>
</evidence>
<comment type="caution">
    <text evidence="10">The sequence shown here is derived from an EMBL/GenBank/DDBJ whole genome shotgun (WGS) entry which is preliminary data.</text>
</comment>
<evidence type="ECO:0000256" key="7">
    <source>
        <dbReference type="SAM" id="MobiDB-lite"/>
    </source>
</evidence>
<gene>
    <name evidence="10" type="ORF">GCM10022399_22710</name>
</gene>
<name>A0ABP7DJV7_9MICO</name>
<dbReference type="PANTHER" id="PTHR48111">
    <property type="entry name" value="REGULATOR OF RPOS"/>
    <property type="match status" value="1"/>
</dbReference>
<organism evidence="10 11">
    <name type="scientific">Terrabacter ginsenosidimutans</name>
    <dbReference type="NCBI Taxonomy" id="490575"/>
    <lineage>
        <taxon>Bacteria</taxon>
        <taxon>Bacillati</taxon>
        <taxon>Actinomycetota</taxon>
        <taxon>Actinomycetes</taxon>
        <taxon>Micrococcales</taxon>
        <taxon>Intrasporangiaceae</taxon>
        <taxon>Terrabacter</taxon>
    </lineage>
</organism>
<dbReference type="Gene3D" id="1.10.10.10">
    <property type="entry name" value="Winged helix-like DNA-binding domain superfamily/Winged helix DNA-binding domain"/>
    <property type="match status" value="1"/>
</dbReference>
<feature type="domain" description="OmpR/PhoB-type" evidence="9">
    <location>
        <begin position="167"/>
        <end position="262"/>
    </location>
</feature>
<keyword evidence="11" id="KW-1185">Reference proteome</keyword>
<dbReference type="EMBL" id="BAABDC010000003">
    <property type="protein sequence ID" value="GAA3705434.1"/>
    <property type="molecule type" value="Genomic_DNA"/>
</dbReference>
<keyword evidence="3 6" id="KW-0238">DNA-binding</keyword>
<keyword evidence="2" id="KW-0805">Transcription regulation</keyword>
<evidence type="ECO:0000259" key="9">
    <source>
        <dbReference type="PROSITE" id="PS51755"/>
    </source>
</evidence>
<evidence type="ECO:0000256" key="5">
    <source>
        <dbReference type="PROSITE-ProRule" id="PRU00169"/>
    </source>
</evidence>
<evidence type="ECO:0000313" key="10">
    <source>
        <dbReference type="EMBL" id="GAA3705434.1"/>
    </source>
</evidence>
<evidence type="ECO:0000256" key="2">
    <source>
        <dbReference type="ARBA" id="ARBA00023015"/>
    </source>
</evidence>
<dbReference type="Gene3D" id="3.40.50.2300">
    <property type="match status" value="1"/>
</dbReference>
<evidence type="ECO:0000256" key="4">
    <source>
        <dbReference type="ARBA" id="ARBA00023163"/>
    </source>
</evidence>
<sequence>MGQALTRPEHERDAGAARAHYAASVSPEPGASADRRPVPGRGLVLVVEDEPAIADVLRLNLRAAGYGVEVVGDGASALEAARDLRPSAIVLDIGLPVLDGIEVCRRLRGRGDWTPVLFVTAREDEVDRIVGLELGADDYVTKPFSPRELVARLGGVLRRTRGETTTAEVLRAGELTLDLTSHEVRIAGREIALTATEFDLLSHLLRRPGVVFTREQLLSDVWGYAATAGARTVDVHVAQVRAKLGDASPIRTVRSVGYAAERAPRDRPAGAPTDTGDGALEGASDPGPRS</sequence>
<dbReference type="InterPro" id="IPR039420">
    <property type="entry name" value="WalR-like"/>
</dbReference>
<feature type="modified residue" description="4-aspartylphosphate" evidence="5">
    <location>
        <position position="92"/>
    </location>
</feature>
<evidence type="ECO:0000259" key="8">
    <source>
        <dbReference type="PROSITE" id="PS50110"/>
    </source>
</evidence>
<dbReference type="Pfam" id="PF00486">
    <property type="entry name" value="Trans_reg_C"/>
    <property type="match status" value="1"/>
</dbReference>
<proteinExistence type="predicted"/>
<protein>
    <submittedName>
        <fullName evidence="10">Response regulator transcription factor</fullName>
    </submittedName>
</protein>
<dbReference type="SMART" id="SM00448">
    <property type="entry name" value="REC"/>
    <property type="match status" value="1"/>
</dbReference>
<dbReference type="Proteomes" id="UP001501468">
    <property type="component" value="Unassembled WGS sequence"/>
</dbReference>
<dbReference type="SMART" id="SM00862">
    <property type="entry name" value="Trans_reg_C"/>
    <property type="match status" value="1"/>
</dbReference>
<evidence type="ECO:0000256" key="1">
    <source>
        <dbReference type="ARBA" id="ARBA00022553"/>
    </source>
</evidence>
<feature type="region of interest" description="Disordered" evidence="7">
    <location>
        <begin position="257"/>
        <end position="290"/>
    </location>
</feature>
<dbReference type="InterPro" id="IPR001789">
    <property type="entry name" value="Sig_transdc_resp-reg_receiver"/>
</dbReference>
<dbReference type="Gene3D" id="6.10.250.690">
    <property type="match status" value="1"/>
</dbReference>
<dbReference type="InterPro" id="IPR011006">
    <property type="entry name" value="CheY-like_superfamily"/>
</dbReference>